<accession>A0A0F8YTQ6</accession>
<reference evidence="1" key="1">
    <citation type="journal article" date="2015" name="Nature">
        <title>Complex archaea that bridge the gap between prokaryotes and eukaryotes.</title>
        <authorList>
            <person name="Spang A."/>
            <person name="Saw J.H."/>
            <person name="Jorgensen S.L."/>
            <person name="Zaremba-Niedzwiedzka K."/>
            <person name="Martijn J."/>
            <person name="Lind A.E."/>
            <person name="van Eijk R."/>
            <person name="Schleper C."/>
            <person name="Guy L."/>
            <person name="Ettema T.J."/>
        </authorList>
    </citation>
    <scope>NUCLEOTIDE SEQUENCE</scope>
</reference>
<organism evidence="1">
    <name type="scientific">marine sediment metagenome</name>
    <dbReference type="NCBI Taxonomy" id="412755"/>
    <lineage>
        <taxon>unclassified sequences</taxon>
        <taxon>metagenomes</taxon>
        <taxon>ecological metagenomes</taxon>
    </lineage>
</organism>
<dbReference type="AlphaFoldDB" id="A0A0F8YTQ6"/>
<protein>
    <submittedName>
        <fullName evidence="1">Uncharacterized protein</fullName>
    </submittedName>
</protein>
<evidence type="ECO:0000313" key="1">
    <source>
        <dbReference type="EMBL" id="KKK77175.1"/>
    </source>
</evidence>
<name>A0A0F8YTQ6_9ZZZZ</name>
<gene>
    <name evidence="1" type="ORF">LCGC14_2856230</name>
</gene>
<proteinExistence type="predicted"/>
<sequence>MKTDELWEAQKRVIELEEALRPFGEVRIATMPADPESLRVVTLRLRDLQQAKKVLINTTPDEEKCPSCDVRMTPKYMGTSLQCEVCNFLWQTV</sequence>
<comment type="caution">
    <text evidence="1">The sequence shown here is derived from an EMBL/GenBank/DDBJ whole genome shotgun (WGS) entry which is preliminary data.</text>
</comment>
<dbReference type="EMBL" id="LAZR01055082">
    <property type="protein sequence ID" value="KKK77175.1"/>
    <property type="molecule type" value="Genomic_DNA"/>
</dbReference>